<accession>A0AAW0FGC9</accession>
<evidence type="ECO:0000313" key="2">
    <source>
        <dbReference type="Proteomes" id="UP001385951"/>
    </source>
</evidence>
<name>A0AAW0FGC9_9APHY</name>
<dbReference type="Gene3D" id="3.40.50.720">
    <property type="entry name" value="NAD(P)-binding Rossmann-like Domain"/>
    <property type="match status" value="1"/>
</dbReference>
<reference evidence="1 2" key="1">
    <citation type="submission" date="2022-09" db="EMBL/GenBank/DDBJ databases">
        <authorList>
            <person name="Palmer J.M."/>
        </authorList>
    </citation>
    <scope>NUCLEOTIDE SEQUENCE [LARGE SCALE GENOMIC DNA]</scope>
    <source>
        <strain evidence="1 2">DSM 7382</strain>
    </source>
</reference>
<keyword evidence="2" id="KW-1185">Reference proteome</keyword>
<protein>
    <submittedName>
        <fullName evidence="1">Uncharacterized protein</fullName>
    </submittedName>
</protein>
<organism evidence="1 2">
    <name type="scientific">Cerrena zonata</name>
    <dbReference type="NCBI Taxonomy" id="2478898"/>
    <lineage>
        <taxon>Eukaryota</taxon>
        <taxon>Fungi</taxon>
        <taxon>Dikarya</taxon>
        <taxon>Basidiomycota</taxon>
        <taxon>Agaricomycotina</taxon>
        <taxon>Agaricomycetes</taxon>
        <taxon>Polyporales</taxon>
        <taxon>Cerrenaceae</taxon>
        <taxon>Cerrena</taxon>
    </lineage>
</organism>
<dbReference type="InterPro" id="IPR036291">
    <property type="entry name" value="NAD(P)-bd_dom_sf"/>
</dbReference>
<comment type="caution">
    <text evidence="1">The sequence shown here is derived from an EMBL/GenBank/DDBJ whole genome shotgun (WGS) entry which is preliminary data.</text>
</comment>
<dbReference type="AlphaFoldDB" id="A0AAW0FGC9"/>
<dbReference type="Proteomes" id="UP001385951">
    <property type="component" value="Unassembled WGS sequence"/>
</dbReference>
<gene>
    <name evidence="1" type="ORF">QCA50_018441</name>
</gene>
<proteinExistence type="predicted"/>
<dbReference type="SUPFAM" id="SSF51735">
    <property type="entry name" value="NAD(P)-binding Rossmann-fold domains"/>
    <property type="match status" value="1"/>
</dbReference>
<evidence type="ECO:0000313" key="1">
    <source>
        <dbReference type="EMBL" id="KAK7678569.1"/>
    </source>
</evidence>
<dbReference type="EMBL" id="JASBNA010000070">
    <property type="protein sequence ID" value="KAK7678569.1"/>
    <property type="molecule type" value="Genomic_DNA"/>
</dbReference>
<sequence length="111" mass="12402">MSEEAVFVHKGISRCLFIWSYSLSIGRIDACEGEDLLGVNALFPFNLTYAFLPQSQTTGGPVELVIVGSRSADISIPRLSTYARSKVFLYQLTRCLNADERYGSPLEVRFM</sequence>